<evidence type="ECO:0000256" key="1">
    <source>
        <dbReference type="SAM" id="Phobius"/>
    </source>
</evidence>
<dbReference type="AlphaFoldDB" id="A0A9D4SBU4"/>
<sequence length="114" mass="12598">MDATTKFSSNVTLINVTEQETFNATSSNVSGWEPYSIGSYYRDTKVLLWRVIAPILFSIGTIGNALTIIVLLRQKKMTSTAVSCLLWRFPIRSCCSAHFRQNGCFGPGALISGR</sequence>
<dbReference type="SUPFAM" id="SSF81321">
    <property type="entry name" value="Family A G protein-coupled receptor-like"/>
    <property type="match status" value="1"/>
</dbReference>
<reference evidence="2" key="2">
    <citation type="submission" date="2020-11" db="EMBL/GenBank/DDBJ databases">
        <authorList>
            <person name="McCartney M.A."/>
            <person name="Auch B."/>
            <person name="Kono T."/>
            <person name="Mallez S."/>
            <person name="Becker A."/>
            <person name="Gohl D.M."/>
            <person name="Silverstein K.A.T."/>
            <person name="Koren S."/>
            <person name="Bechman K.B."/>
            <person name="Herman A."/>
            <person name="Abrahante J.E."/>
            <person name="Garbe J."/>
        </authorList>
    </citation>
    <scope>NUCLEOTIDE SEQUENCE</scope>
    <source>
        <strain evidence="2">Duluth1</strain>
        <tissue evidence="2">Whole animal</tissue>
    </source>
</reference>
<proteinExistence type="predicted"/>
<dbReference type="EMBL" id="JAIWYP010000001">
    <property type="protein sequence ID" value="KAH3898378.1"/>
    <property type="molecule type" value="Genomic_DNA"/>
</dbReference>
<keyword evidence="1" id="KW-0812">Transmembrane</keyword>
<keyword evidence="3" id="KW-1185">Reference proteome</keyword>
<evidence type="ECO:0000313" key="3">
    <source>
        <dbReference type="Proteomes" id="UP000828390"/>
    </source>
</evidence>
<gene>
    <name evidence="2" type="ORF">DPMN_022607</name>
</gene>
<evidence type="ECO:0000313" key="2">
    <source>
        <dbReference type="EMBL" id="KAH3898378.1"/>
    </source>
</evidence>
<name>A0A9D4SBU4_DREPO</name>
<accession>A0A9D4SBU4</accession>
<reference evidence="2" key="1">
    <citation type="journal article" date="2019" name="bioRxiv">
        <title>The Genome of the Zebra Mussel, Dreissena polymorpha: A Resource for Invasive Species Research.</title>
        <authorList>
            <person name="McCartney M.A."/>
            <person name="Auch B."/>
            <person name="Kono T."/>
            <person name="Mallez S."/>
            <person name="Zhang Y."/>
            <person name="Obille A."/>
            <person name="Becker A."/>
            <person name="Abrahante J.E."/>
            <person name="Garbe J."/>
            <person name="Badalamenti J.P."/>
            <person name="Herman A."/>
            <person name="Mangelson H."/>
            <person name="Liachko I."/>
            <person name="Sullivan S."/>
            <person name="Sone E.D."/>
            <person name="Koren S."/>
            <person name="Silverstein K.A.T."/>
            <person name="Beckman K.B."/>
            <person name="Gohl D.M."/>
        </authorList>
    </citation>
    <scope>NUCLEOTIDE SEQUENCE</scope>
    <source>
        <strain evidence="2">Duluth1</strain>
        <tissue evidence="2">Whole animal</tissue>
    </source>
</reference>
<keyword evidence="1" id="KW-0472">Membrane</keyword>
<protein>
    <submittedName>
        <fullName evidence="2">Uncharacterized protein</fullName>
    </submittedName>
</protein>
<dbReference type="Gene3D" id="1.20.1070.10">
    <property type="entry name" value="Rhodopsin 7-helix transmembrane proteins"/>
    <property type="match status" value="1"/>
</dbReference>
<comment type="caution">
    <text evidence="2">The sequence shown here is derived from an EMBL/GenBank/DDBJ whole genome shotgun (WGS) entry which is preliminary data.</text>
</comment>
<dbReference type="Proteomes" id="UP000828390">
    <property type="component" value="Unassembled WGS sequence"/>
</dbReference>
<keyword evidence="1" id="KW-1133">Transmembrane helix</keyword>
<feature type="transmembrane region" description="Helical" evidence="1">
    <location>
        <begin position="47"/>
        <end position="72"/>
    </location>
</feature>
<organism evidence="2 3">
    <name type="scientific">Dreissena polymorpha</name>
    <name type="common">Zebra mussel</name>
    <name type="synonym">Mytilus polymorpha</name>
    <dbReference type="NCBI Taxonomy" id="45954"/>
    <lineage>
        <taxon>Eukaryota</taxon>
        <taxon>Metazoa</taxon>
        <taxon>Spiralia</taxon>
        <taxon>Lophotrochozoa</taxon>
        <taxon>Mollusca</taxon>
        <taxon>Bivalvia</taxon>
        <taxon>Autobranchia</taxon>
        <taxon>Heteroconchia</taxon>
        <taxon>Euheterodonta</taxon>
        <taxon>Imparidentia</taxon>
        <taxon>Neoheterodontei</taxon>
        <taxon>Myida</taxon>
        <taxon>Dreissenoidea</taxon>
        <taxon>Dreissenidae</taxon>
        <taxon>Dreissena</taxon>
    </lineage>
</organism>